<evidence type="ECO:0000256" key="12">
    <source>
        <dbReference type="PROSITE-ProRule" id="PRU00042"/>
    </source>
</evidence>
<feature type="domain" description="C2H2-type" evidence="14">
    <location>
        <begin position="480"/>
        <end position="507"/>
    </location>
</feature>
<dbReference type="PROSITE" id="PS00028">
    <property type="entry name" value="ZINC_FINGER_C2H2_1"/>
    <property type="match status" value="30"/>
</dbReference>
<dbReference type="Proteomes" id="UP001066276">
    <property type="component" value="Chromosome 2_1"/>
</dbReference>
<feature type="domain" description="C2H2-type" evidence="14">
    <location>
        <begin position="1183"/>
        <end position="1210"/>
    </location>
</feature>
<keyword evidence="7" id="KW-0862">Zinc</keyword>
<feature type="compositionally biased region" description="Polar residues" evidence="13">
    <location>
        <begin position="414"/>
        <end position="443"/>
    </location>
</feature>
<dbReference type="FunFam" id="3.30.160.60:FF:000573">
    <property type="entry name" value="Putative zinc finger protein 236"/>
    <property type="match status" value="1"/>
</dbReference>
<feature type="domain" description="C2H2-type" evidence="14">
    <location>
        <begin position="125"/>
        <end position="152"/>
    </location>
</feature>
<dbReference type="GO" id="GO:0008270">
    <property type="term" value="F:zinc ion binding"/>
    <property type="evidence" value="ECO:0007669"/>
    <property type="project" value="UniProtKB-KW"/>
</dbReference>
<keyword evidence="4" id="KW-0479">Metal-binding</keyword>
<feature type="domain" description="C2H2-type" evidence="14">
    <location>
        <begin position="41"/>
        <end position="69"/>
    </location>
</feature>
<feature type="domain" description="C2H2-type" evidence="14">
    <location>
        <begin position="989"/>
        <end position="1016"/>
    </location>
</feature>
<comment type="function">
    <text evidence="1">May be involved in transcriptional regulation.</text>
</comment>
<proteinExistence type="inferred from homology"/>
<feature type="domain" description="C2H2-type" evidence="14">
    <location>
        <begin position="652"/>
        <end position="679"/>
    </location>
</feature>
<feature type="domain" description="C2H2-type" evidence="14">
    <location>
        <begin position="508"/>
        <end position="535"/>
    </location>
</feature>
<feature type="domain" description="C2H2-type" evidence="14">
    <location>
        <begin position="736"/>
        <end position="763"/>
    </location>
</feature>
<feature type="domain" description="C2H2-type" evidence="14">
    <location>
        <begin position="1807"/>
        <end position="1834"/>
    </location>
</feature>
<feature type="domain" description="C2H2-type" evidence="14">
    <location>
        <begin position="536"/>
        <end position="563"/>
    </location>
</feature>
<dbReference type="Gene3D" id="3.30.160.60">
    <property type="entry name" value="Classic Zinc Finger"/>
    <property type="match status" value="23"/>
</dbReference>
<keyword evidence="16" id="KW-1185">Reference proteome</keyword>
<evidence type="ECO:0000256" key="11">
    <source>
        <dbReference type="ARBA" id="ARBA00023242"/>
    </source>
</evidence>
<evidence type="ECO:0000256" key="1">
    <source>
        <dbReference type="ARBA" id="ARBA00003767"/>
    </source>
</evidence>
<dbReference type="EMBL" id="JANPWB010000003">
    <property type="protein sequence ID" value="KAJ1201739.1"/>
    <property type="molecule type" value="Genomic_DNA"/>
</dbReference>
<dbReference type="FunFam" id="3.30.160.60:FF:000376">
    <property type="entry name" value="Zinc finger protein 236"/>
    <property type="match status" value="1"/>
</dbReference>
<feature type="domain" description="C2H2-type" evidence="14">
    <location>
        <begin position="1017"/>
        <end position="1044"/>
    </location>
</feature>
<feature type="domain" description="C2H2-type" evidence="14">
    <location>
        <begin position="961"/>
        <end position="988"/>
    </location>
</feature>
<feature type="region of interest" description="Disordered" evidence="13">
    <location>
        <begin position="405"/>
        <end position="464"/>
    </location>
</feature>
<keyword evidence="8" id="KW-0805">Transcription regulation</keyword>
<feature type="domain" description="C2H2-type" evidence="14">
    <location>
        <begin position="1714"/>
        <end position="1742"/>
    </location>
</feature>
<dbReference type="InterPro" id="IPR013087">
    <property type="entry name" value="Znf_C2H2_type"/>
</dbReference>
<evidence type="ECO:0000313" key="16">
    <source>
        <dbReference type="Proteomes" id="UP001066276"/>
    </source>
</evidence>
<keyword evidence="11" id="KW-0539">Nucleus</keyword>
<feature type="domain" description="C2H2-type" evidence="14">
    <location>
        <begin position="157"/>
        <end position="184"/>
    </location>
</feature>
<dbReference type="FunFam" id="3.30.160.60:FF:000264">
    <property type="entry name" value="Zinc finger protein 236"/>
    <property type="match status" value="2"/>
</dbReference>
<feature type="domain" description="C2H2-type" evidence="14">
    <location>
        <begin position="680"/>
        <end position="707"/>
    </location>
</feature>
<evidence type="ECO:0000256" key="9">
    <source>
        <dbReference type="ARBA" id="ARBA00023125"/>
    </source>
</evidence>
<feature type="domain" description="C2H2-type" evidence="14">
    <location>
        <begin position="1743"/>
        <end position="1770"/>
    </location>
</feature>
<dbReference type="FunFam" id="3.30.160.60:FF:000226">
    <property type="entry name" value="Zinc finger protein 236 variant"/>
    <property type="match status" value="2"/>
</dbReference>
<dbReference type="FunFam" id="3.30.160.60:FF:001115">
    <property type="entry name" value="Zinc finger protein 236"/>
    <property type="match status" value="1"/>
</dbReference>
<evidence type="ECO:0000313" key="15">
    <source>
        <dbReference type="EMBL" id="KAJ1201739.1"/>
    </source>
</evidence>
<dbReference type="PROSITE" id="PS50157">
    <property type="entry name" value="ZINC_FINGER_C2H2_2"/>
    <property type="match status" value="28"/>
</dbReference>
<feature type="domain" description="C2H2-type" evidence="14">
    <location>
        <begin position="1211"/>
        <end position="1238"/>
    </location>
</feature>
<accession>A0AAV7VJC8</accession>
<organism evidence="15 16">
    <name type="scientific">Pleurodeles waltl</name>
    <name type="common">Iberian ribbed newt</name>
    <dbReference type="NCBI Taxonomy" id="8319"/>
    <lineage>
        <taxon>Eukaryota</taxon>
        <taxon>Metazoa</taxon>
        <taxon>Chordata</taxon>
        <taxon>Craniata</taxon>
        <taxon>Vertebrata</taxon>
        <taxon>Euteleostomi</taxon>
        <taxon>Amphibia</taxon>
        <taxon>Batrachia</taxon>
        <taxon>Caudata</taxon>
        <taxon>Salamandroidea</taxon>
        <taxon>Salamandridae</taxon>
        <taxon>Pleurodelinae</taxon>
        <taxon>Pleurodeles</taxon>
    </lineage>
</organism>
<dbReference type="Pfam" id="PF00096">
    <property type="entry name" value="zf-C2H2"/>
    <property type="match status" value="17"/>
</dbReference>
<reference evidence="15" key="1">
    <citation type="journal article" date="2022" name="bioRxiv">
        <title>Sequencing and chromosome-scale assembly of the giantPleurodeles waltlgenome.</title>
        <authorList>
            <person name="Brown T."/>
            <person name="Elewa A."/>
            <person name="Iarovenko S."/>
            <person name="Subramanian E."/>
            <person name="Araus A.J."/>
            <person name="Petzold A."/>
            <person name="Susuki M."/>
            <person name="Suzuki K.-i.T."/>
            <person name="Hayashi T."/>
            <person name="Toyoda A."/>
            <person name="Oliveira C."/>
            <person name="Osipova E."/>
            <person name="Leigh N.D."/>
            <person name="Simon A."/>
            <person name="Yun M.H."/>
        </authorList>
    </citation>
    <scope>NUCLEOTIDE SEQUENCE</scope>
    <source>
        <strain evidence="15">20211129_DDA</strain>
        <tissue evidence="15">Liver</tissue>
    </source>
</reference>
<feature type="domain" description="C2H2-type" evidence="14">
    <location>
        <begin position="1155"/>
        <end position="1182"/>
    </location>
</feature>
<protein>
    <recommendedName>
        <fullName evidence="14">C2H2-type domain-containing protein</fullName>
    </recommendedName>
</protein>
<dbReference type="GO" id="GO:0005634">
    <property type="term" value="C:nucleus"/>
    <property type="evidence" value="ECO:0007669"/>
    <property type="project" value="UniProtKB-SubCell"/>
</dbReference>
<keyword evidence="6 12" id="KW-0863">Zinc-finger</keyword>
<dbReference type="FunFam" id="3.30.160.60:FF:000446">
    <property type="entry name" value="Zinc finger protein"/>
    <property type="match status" value="1"/>
</dbReference>
<feature type="domain" description="C2H2-type" evidence="14">
    <location>
        <begin position="1779"/>
        <end position="1806"/>
    </location>
</feature>
<sequence>MSDSMKYSTCGTEREDAETKDGILTVSAENTIRAHQGSDIYTCNICLQTFQKETQYQRHCRDHEKNDKPHRCNQCPATFNVEFNLILHKATHKLDSPTCPVCHKKFSRIASLKSHIMLHQKEESLICCECGDEFNLHSQLSVHMEEHRQENVGTKAHCCSVCKKSFVSYSQMKEHLKTHCQIRIPFSKPYNRNIDRSRFSNACPHCGKTFQKPSQLTRHIRIHTGERPFKCNQCEKAFNQKGALATHLIKHSGEKPHSCMFCPAAFSQKGNLQSHIQRVHTEDTYGPTFNCSECSCNFKSIGSLNTHFSKMHVGLSQNITISAGPCEDSPMVYRTFPVQVTNSSTSPSSGQPGQQGVTDVIQQLLELSEPVQMENNSPQHGGQQLSVVVGINQDILQQALENSGLSTIPPAVQPNETGPMKTSTPQSQETQPVLNHQANSQDTEQTKALEKTSQNGRTVNKKKAQHLPGLIREESGIRWHICPYCSKEFKKPSDLVRHIRIHTHEKPYKCLQCFRAFAVNSTLTAHIKTHTGVKAFTCGTCMKCFSTAGSLKVHLRLHTGARPFPCPHCDRKCRTSGHRKAHIASHFKRGDLRKYPPRPIRSKALLETAHFSEIPLQEPILITDLGLIQRIPRKNLTFQGFMPRDFTADRPYKCLYCQRSFKRSCHLKQHIRSHTGEKPFLCSQCGKGFVSTGVLKAHIRTHTGLKAHTCLVCNACFTTNGSLRRHMHIHTDLRPYMCPYCQKTFKTSLNCKKHMPIHRPELVDQLQKSQQSSSMNDSTVDVHSIQVSDQMQVEIESDGLPQAEEVTPEAEVILQLEPHQIVGTEDSELGHVLTEHPLQEDEVNFVASQHAFQENMDHFEQQTIPQQSFDQQALTQGFTITDGFSQPSQFPAVQQLQDSSTLESQALSTSFHQPSLLPDPTSDTINIDTPLIQDEPQEDISLQTERTEFLEVGEEQGKRVYRCEFCHKRFKRSSHLKQHVRSHTGEKPYKCTLCGRGFVSAGILKSHEKTHTGVKAYSCNVCSAHFTTNGSLTRHMITHISMKPFKCPICEETFRKSFQCKKHMKKHQNMCVTPDDAVASMDEEDENSDRSLPKKSRSEVITFTAEEIEQLAKVKLQEGATVSGKILVESAAEKDRISEIKDKQAEIETEPKYPNSCSYCGKSFKKPSDLVRHTRIHTGEKPYKCGECGKTFTVKSTLDCHVKTHTGQKLFSCHVCTNSFSTKGSLKVHMRLHTGAKPFKCPHCDLRFRTSGRRKAHIQCHYKPDGKKLRRPFPRRSMSLIPRRAVVTSTNTEALQPANLLNTNPTDTSVFIATSSVHTNQFESALLHQGLTSQAILPATVSAGGELTVSLTDGSLATLEGIQLQLAANLVGQNVQISGIDASSINNITLQIDPSILQQTLQNSSLLSQQLTGDSNTSQQSSSLQIAESAIPASMVLQPMTGLSLQTTGTPSTNLIIRSLGDSSSMLTSSNTGSEDISPVMASQGLVSTSNGQHEITLTINNSSLNHVLAQATSSSTTLSPGAPQEIMLTISGQDIIHHSTSSSNELNGSIRLAPTICNQPSSATLTISNDQLLSQASTLTTTSALTTAASCLPSTTSLSHGPVSTQNLVMSSSGVEGDGSVTLSLADTQSMLSGGLNTVSLNIASQDQQFSSLLSDNSLTSQSATNSQQVILVSHSTEHSETMPNNTDEITYQVSEISDLAKVSQADQGIQVHHCFECNRYFTSAALLTEHGKEVHGKDRIHVCHICSKVFKRATHLKDHVLTHQAGPTISSQKPKVFRCDSCEKAFAKPSQLERHSRIHTGERPFQCHLCEKAFNQKSALQVHMKMHTGERPYECDFCSMRFTQKSNMKLHMFRAHGYPDKVTAPPEDEEEREDISQALNLEEVVQEPSNDWQCGLASVFR</sequence>
<dbReference type="FunFam" id="3.30.160.60:FF:002343">
    <property type="entry name" value="Zinc finger protein 33A"/>
    <property type="match status" value="1"/>
</dbReference>
<dbReference type="FunFam" id="3.30.160.60:FF:002170">
    <property type="entry name" value="Zinc finger protein 236"/>
    <property type="match status" value="1"/>
</dbReference>
<dbReference type="InterPro" id="IPR051643">
    <property type="entry name" value="Transcr_Reg_ZincFinger"/>
</dbReference>
<evidence type="ECO:0000256" key="2">
    <source>
        <dbReference type="ARBA" id="ARBA00004123"/>
    </source>
</evidence>
<dbReference type="FunFam" id="3.30.160.60:FF:000385">
    <property type="entry name" value="Zinc finger protein 236 variant"/>
    <property type="match status" value="1"/>
</dbReference>
<dbReference type="FunFam" id="3.30.160.60:FF:001071">
    <property type="entry name" value="zinc finger protein 236"/>
    <property type="match status" value="1"/>
</dbReference>
<dbReference type="PANTHER" id="PTHR24396">
    <property type="entry name" value="ZINC FINGER PROTEIN"/>
    <property type="match status" value="1"/>
</dbReference>
<feature type="domain" description="C2H2-type" evidence="14">
    <location>
        <begin position="289"/>
        <end position="317"/>
    </location>
</feature>
<dbReference type="FunFam" id="3.30.160.60:FF:002349">
    <property type="entry name" value="Zinc finger and BTB domain-containing 40"/>
    <property type="match status" value="1"/>
</dbReference>
<feature type="domain" description="C2H2-type" evidence="14">
    <location>
        <begin position="708"/>
        <end position="735"/>
    </location>
</feature>
<evidence type="ECO:0000256" key="5">
    <source>
        <dbReference type="ARBA" id="ARBA00022737"/>
    </source>
</evidence>
<dbReference type="GO" id="GO:0000978">
    <property type="term" value="F:RNA polymerase II cis-regulatory region sequence-specific DNA binding"/>
    <property type="evidence" value="ECO:0007669"/>
    <property type="project" value="TreeGrafter"/>
</dbReference>
<keyword evidence="9" id="KW-0238">DNA-binding</keyword>
<evidence type="ECO:0000256" key="13">
    <source>
        <dbReference type="SAM" id="MobiDB-lite"/>
    </source>
</evidence>
<comment type="subcellular location">
    <subcellularLocation>
        <location evidence="2">Nucleus</location>
    </subcellularLocation>
</comment>
<dbReference type="FunFam" id="3.30.160.60:FF:001325">
    <property type="entry name" value="zinc finger protein 200"/>
    <property type="match status" value="1"/>
</dbReference>
<dbReference type="FunFam" id="3.30.160.60:FF:000753">
    <property type="entry name" value="zinc finger protein 236 isoform X2"/>
    <property type="match status" value="1"/>
</dbReference>
<evidence type="ECO:0000256" key="8">
    <source>
        <dbReference type="ARBA" id="ARBA00023015"/>
    </source>
</evidence>
<comment type="similarity">
    <text evidence="3">Belongs to the krueppel C2H2-type zinc-finger protein family.</text>
</comment>
<evidence type="ECO:0000256" key="6">
    <source>
        <dbReference type="ARBA" id="ARBA00022771"/>
    </source>
</evidence>
<feature type="domain" description="C2H2-type" evidence="14">
    <location>
        <begin position="201"/>
        <end position="228"/>
    </location>
</feature>
<feature type="domain" description="C2H2-type" evidence="14">
    <location>
        <begin position="1045"/>
        <end position="1067"/>
    </location>
</feature>
<dbReference type="InterPro" id="IPR036236">
    <property type="entry name" value="Znf_C2H2_sf"/>
</dbReference>
<dbReference type="FunFam" id="3.30.160.60:FF:000481">
    <property type="entry name" value="zinc finger protein 236"/>
    <property type="match status" value="1"/>
</dbReference>
<feature type="domain" description="C2H2-type" evidence="14">
    <location>
        <begin position="70"/>
        <end position="97"/>
    </location>
</feature>
<evidence type="ECO:0000259" key="14">
    <source>
        <dbReference type="PROSITE" id="PS50157"/>
    </source>
</evidence>
<keyword evidence="10" id="KW-0804">Transcription</keyword>
<feature type="domain" description="C2H2-type" evidence="14">
    <location>
        <begin position="1835"/>
        <end position="1858"/>
    </location>
</feature>
<dbReference type="FunFam" id="3.30.160.60:FF:000301">
    <property type="entry name" value="Zinc finger protein 236"/>
    <property type="match status" value="2"/>
</dbReference>
<evidence type="ECO:0000256" key="7">
    <source>
        <dbReference type="ARBA" id="ARBA00022833"/>
    </source>
</evidence>
<dbReference type="PANTHER" id="PTHR24396:SF21">
    <property type="entry name" value="ZINC FINGER PROTEIN 236"/>
    <property type="match status" value="1"/>
</dbReference>
<evidence type="ECO:0000256" key="4">
    <source>
        <dbReference type="ARBA" id="ARBA00022723"/>
    </source>
</evidence>
<dbReference type="FunFam" id="3.30.160.60:FF:002650">
    <property type="entry name" value="Zinc finger protein 236 variant"/>
    <property type="match status" value="1"/>
</dbReference>
<gene>
    <name evidence="15" type="ORF">NDU88_005545</name>
</gene>
<comment type="caution">
    <text evidence="15">The sequence shown here is derived from an EMBL/GenBank/DDBJ whole genome shotgun (WGS) entry which is preliminary data.</text>
</comment>
<feature type="domain" description="C2H2-type" evidence="14">
    <location>
        <begin position="257"/>
        <end position="285"/>
    </location>
</feature>
<dbReference type="SMART" id="SM00355">
    <property type="entry name" value="ZnF_C2H2"/>
    <property type="match status" value="30"/>
</dbReference>
<evidence type="ECO:0000256" key="3">
    <source>
        <dbReference type="ARBA" id="ARBA00006991"/>
    </source>
</evidence>
<keyword evidence="5" id="KW-0677">Repeat</keyword>
<dbReference type="GO" id="GO:0000981">
    <property type="term" value="F:DNA-binding transcription factor activity, RNA polymerase II-specific"/>
    <property type="evidence" value="ECO:0007669"/>
    <property type="project" value="TreeGrafter"/>
</dbReference>
<dbReference type="FunFam" id="3.30.160.60:FF:002262">
    <property type="entry name" value="Zinc finger protein 236"/>
    <property type="match status" value="1"/>
</dbReference>
<name>A0AAV7VJC8_PLEWA</name>
<dbReference type="SUPFAM" id="SSF57667">
    <property type="entry name" value="beta-beta-alpha zinc fingers"/>
    <property type="match status" value="15"/>
</dbReference>
<evidence type="ECO:0000256" key="10">
    <source>
        <dbReference type="ARBA" id="ARBA00023163"/>
    </source>
</evidence>
<feature type="domain" description="C2H2-type" evidence="14">
    <location>
        <begin position="229"/>
        <end position="256"/>
    </location>
</feature>
<feature type="domain" description="C2H2-type" evidence="14">
    <location>
        <begin position="97"/>
        <end position="124"/>
    </location>
</feature>
<dbReference type="FunFam" id="3.30.160.60:FF:000733">
    <property type="entry name" value="Zinc finger protein 236 variant"/>
    <property type="match status" value="1"/>
</dbReference>